<keyword evidence="2" id="KW-0812">Transmembrane</keyword>
<keyword evidence="4" id="KW-1185">Reference proteome</keyword>
<evidence type="ECO:0000313" key="3">
    <source>
        <dbReference type="EMBL" id="OIW23113.1"/>
    </source>
</evidence>
<gene>
    <name evidence="3" type="ORF">CONLIGDRAFT_142956</name>
</gene>
<evidence type="ECO:0000313" key="4">
    <source>
        <dbReference type="Proteomes" id="UP000182658"/>
    </source>
</evidence>
<organism evidence="3 4">
    <name type="scientific">Coniochaeta ligniaria NRRL 30616</name>
    <dbReference type="NCBI Taxonomy" id="1408157"/>
    <lineage>
        <taxon>Eukaryota</taxon>
        <taxon>Fungi</taxon>
        <taxon>Dikarya</taxon>
        <taxon>Ascomycota</taxon>
        <taxon>Pezizomycotina</taxon>
        <taxon>Sordariomycetes</taxon>
        <taxon>Sordariomycetidae</taxon>
        <taxon>Coniochaetales</taxon>
        <taxon>Coniochaetaceae</taxon>
        <taxon>Coniochaeta</taxon>
    </lineage>
</organism>
<name>A0A1J7IPR8_9PEZI</name>
<dbReference type="EMBL" id="KV875108">
    <property type="protein sequence ID" value="OIW23113.1"/>
    <property type="molecule type" value="Genomic_DNA"/>
</dbReference>
<feature type="region of interest" description="Disordered" evidence="1">
    <location>
        <begin position="1"/>
        <end position="26"/>
    </location>
</feature>
<dbReference type="AlphaFoldDB" id="A0A1J7IPR8"/>
<evidence type="ECO:0000256" key="1">
    <source>
        <dbReference type="SAM" id="MobiDB-lite"/>
    </source>
</evidence>
<dbReference type="Proteomes" id="UP000182658">
    <property type="component" value="Unassembled WGS sequence"/>
</dbReference>
<accession>A0A1J7IPR8</accession>
<sequence>MADESPLVRRPARGKVPPERYPSGSRQSKLVSFFAFLLHLLHTVFGIALPFSSTIVRIGTMLSPWYDGIMPSIGLEGLETPGKPRYRS</sequence>
<evidence type="ECO:0000256" key="2">
    <source>
        <dbReference type="SAM" id="Phobius"/>
    </source>
</evidence>
<reference evidence="3 4" key="1">
    <citation type="submission" date="2016-10" db="EMBL/GenBank/DDBJ databases">
        <title>Draft genome sequence of Coniochaeta ligniaria NRRL30616, a lignocellulolytic fungus for bioabatement of inhibitors in plant biomass hydrolysates.</title>
        <authorList>
            <consortium name="DOE Joint Genome Institute"/>
            <person name="Jimenez D.J."/>
            <person name="Hector R.E."/>
            <person name="Riley R."/>
            <person name="Sun H."/>
            <person name="Grigoriev I.V."/>
            <person name="Van Elsas J.D."/>
            <person name="Nichols N.N."/>
        </authorList>
    </citation>
    <scope>NUCLEOTIDE SEQUENCE [LARGE SCALE GENOMIC DNA]</scope>
    <source>
        <strain evidence="3 4">NRRL 30616</strain>
    </source>
</reference>
<dbReference type="InParanoid" id="A0A1J7IPR8"/>
<keyword evidence="2" id="KW-0472">Membrane</keyword>
<feature type="transmembrane region" description="Helical" evidence="2">
    <location>
        <begin position="30"/>
        <end position="51"/>
    </location>
</feature>
<protein>
    <submittedName>
        <fullName evidence="3">Uncharacterized protein</fullName>
    </submittedName>
</protein>
<proteinExistence type="predicted"/>
<keyword evidence="2" id="KW-1133">Transmembrane helix</keyword>